<dbReference type="GO" id="GO:0016987">
    <property type="term" value="F:sigma factor activity"/>
    <property type="evidence" value="ECO:0007669"/>
    <property type="project" value="UniProtKB-KW"/>
</dbReference>
<gene>
    <name evidence="11" type="primary">rpoN</name>
    <name evidence="11" type="ORF">H9968_08070</name>
</gene>
<dbReference type="Gene3D" id="1.10.10.1330">
    <property type="entry name" value="RNA polymerase sigma-54 factor, core-binding domain"/>
    <property type="match status" value="1"/>
</dbReference>
<dbReference type="InterPro" id="IPR038709">
    <property type="entry name" value="RpoN_core-bd_sf"/>
</dbReference>
<dbReference type="InterPro" id="IPR000394">
    <property type="entry name" value="RNA_pol_sigma_54"/>
</dbReference>
<dbReference type="InterPro" id="IPR007046">
    <property type="entry name" value="RNA_pol_sigma_54_core-bd"/>
</dbReference>
<keyword evidence="3" id="KW-0808">Transferase</keyword>
<evidence type="ECO:0000256" key="2">
    <source>
        <dbReference type="ARBA" id="ARBA00022478"/>
    </source>
</evidence>
<keyword evidence="7" id="KW-0238">DNA-binding</keyword>
<dbReference type="AlphaFoldDB" id="A0A9D2J8U3"/>
<dbReference type="PRINTS" id="PR00045">
    <property type="entry name" value="SIGMA54FCT"/>
</dbReference>
<keyword evidence="6" id="KW-0731">Sigma factor</keyword>
<reference evidence="11" key="2">
    <citation type="submission" date="2021-04" db="EMBL/GenBank/DDBJ databases">
        <authorList>
            <person name="Gilroy R."/>
        </authorList>
    </citation>
    <scope>NUCLEOTIDE SEQUENCE</scope>
    <source>
        <strain evidence="11">CHK179-28034</strain>
    </source>
</reference>
<feature type="domain" description="RNA polymerase sigma factor 54 core-binding" evidence="10">
    <location>
        <begin position="95"/>
        <end position="274"/>
    </location>
</feature>
<evidence type="ECO:0000259" key="9">
    <source>
        <dbReference type="Pfam" id="PF04552"/>
    </source>
</evidence>
<evidence type="ECO:0000256" key="8">
    <source>
        <dbReference type="ARBA" id="ARBA00023163"/>
    </source>
</evidence>
<keyword evidence="2" id="KW-0240">DNA-directed RNA polymerase</keyword>
<evidence type="ECO:0000256" key="6">
    <source>
        <dbReference type="ARBA" id="ARBA00023082"/>
    </source>
</evidence>
<dbReference type="GO" id="GO:0016779">
    <property type="term" value="F:nucleotidyltransferase activity"/>
    <property type="evidence" value="ECO:0007669"/>
    <property type="project" value="UniProtKB-KW"/>
</dbReference>
<name>A0A9D2J8U3_9FIRM</name>
<protein>
    <submittedName>
        <fullName evidence="11">RNA polymerase factor sigma-54</fullName>
    </submittedName>
</protein>
<dbReference type="EMBL" id="DXBR01000071">
    <property type="protein sequence ID" value="HIZ39864.1"/>
    <property type="molecule type" value="Genomic_DNA"/>
</dbReference>
<evidence type="ECO:0000256" key="5">
    <source>
        <dbReference type="ARBA" id="ARBA00023015"/>
    </source>
</evidence>
<dbReference type="GO" id="GO:0000428">
    <property type="term" value="C:DNA-directed RNA polymerase complex"/>
    <property type="evidence" value="ECO:0007669"/>
    <property type="project" value="UniProtKB-KW"/>
</dbReference>
<dbReference type="GO" id="GO:0001216">
    <property type="term" value="F:DNA-binding transcription activator activity"/>
    <property type="evidence" value="ECO:0007669"/>
    <property type="project" value="InterPro"/>
</dbReference>
<keyword evidence="5" id="KW-0805">Transcription regulation</keyword>
<evidence type="ECO:0000256" key="3">
    <source>
        <dbReference type="ARBA" id="ARBA00022679"/>
    </source>
</evidence>
<dbReference type="Gene3D" id="1.10.10.60">
    <property type="entry name" value="Homeodomain-like"/>
    <property type="match status" value="1"/>
</dbReference>
<sequence length="446" mass="50912">MELSQHVALETKQILCQSQIQSLEILAMDAIELEEFLQNEYMSNPLLDCNLDSSVPSGMGEDIRWFDDDKRKRRSRGDEDEDFDSRDNLAAPDADYLKRYLLSQIEMNAFTNEEWGLADYLVDCLEDDGFFRMSAGEAAELTGMTEDAVEKVLARLKDLEPFGVFASGLSECLLKQLEVMGEEDEGLKLVVDKYLPEISEGKISVISRQTGLSTAQIRKYIAKIAKLNPKPLSGLQQAEVSYIVPDIVYDLKNGQWEISINDRWSGNYHVNEQYVEMMRSSRDAELSGYFKKNLDRCRFILNSVEQRRETMKSIARALLQKQKEYFAGRSNPVPMTMCALAEELHVHPSTVSRAVRGKYIKSPAGTILMKKLFAGAVACEKGEELSAEHIKERIRSLVDSEDKRRPYSDAKLVELLVMEGIHISRRAVAKYRDELWIKSSFDRKIR</sequence>
<dbReference type="Pfam" id="PF00309">
    <property type="entry name" value="Sigma54_AID"/>
    <property type="match status" value="1"/>
</dbReference>
<reference evidence="11" key="1">
    <citation type="journal article" date="2021" name="PeerJ">
        <title>Extensive microbial diversity within the chicken gut microbiome revealed by metagenomics and culture.</title>
        <authorList>
            <person name="Gilroy R."/>
            <person name="Ravi A."/>
            <person name="Getino M."/>
            <person name="Pursley I."/>
            <person name="Horton D.L."/>
            <person name="Alikhan N.F."/>
            <person name="Baker D."/>
            <person name="Gharbi K."/>
            <person name="Hall N."/>
            <person name="Watson M."/>
            <person name="Adriaenssens E.M."/>
            <person name="Foster-Nyarko E."/>
            <person name="Jarju S."/>
            <person name="Secka A."/>
            <person name="Antonio M."/>
            <person name="Oren A."/>
            <person name="Chaudhuri R.R."/>
            <person name="La Ragione R."/>
            <person name="Hildebrand F."/>
            <person name="Pallen M.J."/>
        </authorList>
    </citation>
    <scope>NUCLEOTIDE SEQUENCE</scope>
    <source>
        <strain evidence="11">CHK179-28034</strain>
    </source>
</reference>
<dbReference type="PANTHER" id="PTHR32248">
    <property type="entry name" value="RNA POLYMERASE SIGMA-54 FACTOR"/>
    <property type="match status" value="1"/>
</dbReference>
<dbReference type="PIRSF" id="PIRSF000774">
    <property type="entry name" value="RpoN"/>
    <property type="match status" value="1"/>
</dbReference>
<evidence type="ECO:0000259" key="10">
    <source>
        <dbReference type="Pfam" id="PF04963"/>
    </source>
</evidence>
<dbReference type="Proteomes" id="UP000824049">
    <property type="component" value="Unassembled WGS sequence"/>
</dbReference>
<evidence type="ECO:0000313" key="11">
    <source>
        <dbReference type="EMBL" id="HIZ39864.1"/>
    </source>
</evidence>
<feature type="domain" description="RNA polymerase sigma factor 54 DNA-binding" evidence="9">
    <location>
        <begin position="289"/>
        <end position="444"/>
    </location>
</feature>
<proteinExistence type="inferred from homology"/>
<dbReference type="PROSITE" id="PS50044">
    <property type="entry name" value="SIGMA54_3"/>
    <property type="match status" value="1"/>
</dbReference>
<dbReference type="GO" id="GO:0006352">
    <property type="term" value="P:DNA-templated transcription initiation"/>
    <property type="evidence" value="ECO:0007669"/>
    <property type="project" value="InterPro"/>
</dbReference>
<keyword evidence="8" id="KW-0804">Transcription</keyword>
<dbReference type="Pfam" id="PF04552">
    <property type="entry name" value="Sigma54_DBD"/>
    <property type="match status" value="1"/>
</dbReference>
<evidence type="ECO:0000256" key="7">
    <source>
        <dbReference type="ARBA" id="ARBA00023125"/>
    </source>
</evidence>
<evidence type="ECO:0000256" key="4">
    <source>
        <dbReference type="ARBA" id="ARBA00022695"/>
    </source>
</evidence>
<evidence type="ECO:0000313" key="12">
    <source>
        <dbReference type="Proteomes" id="UP000824049"/>
    </source>
</evidence>
<comment type="similarity">
    <text evidence="1">Belongs to the sigma-54 factor family.</text>
</comment>
<dbReference type="PANTHER" id="PTHR32248:SF4">
    <property type="entry name" value="RNA POLYMERASE SIGMA-54 FACTOR"/>
    <property type="match status" value="1"/>
</dbReference>
<evidence type="ECO:0000256" key="1">
    <source>
        <dbReference type="ARBA" id="ARBA00008798"/>
    </source>
</evidence>
<comment type="caution">
    <text evidence="11">The sequence shown here is derived from an EMBL/GenBank/DDBJ whole genome shotgun (WGS) entry which is preliminary data.</text>
</comment>
<organism evidence="11 12">
    <name type="scientific">Candidatus Anaerobutyricum stercoris</name>
    <dbReference type="NCBI Taxonomy" id="2838457"/>
    <lineage>
        <taxon>Bacteria</taxon>
        <taxon>Bacillati</taxon>
        <taxon>Bacillota</taxon>
        <taxon>Clostridia</taxon>
        <taxon>Lachnospirales</taxon>
        <taxon>Lachnospiraceae</taxon>
        <taxon>Anaerobutyricum</taxon>
    </lineage>
</organism>
<dbReference type="InterPro" id="IPR007634">
    <property type="entry name" value="RNA_pol_sigma_54_DNA-bd"/>
</dbReference>
<dbReference type="NCBIfam" id="TIGR02395">
    <property type="entry name" value="rpoN_sigma"/>
    <property type="match status" value="1"/>
</dbReference>
<accession>A0A9D2J8U3</accession>
<keyword evidence="4" id="KW-0548">Nucleotidyltransferase</keyword>
<dbReference type="Pfam" id="PF04963">
    <property type="entry name" value="Sigma54_CBD"/>
    <property type="match status" value="1"/>
</dbReference>
<dbReference type="GO" id="GO:0003677">
    <property type="term" value="F:DNA binding"/>
    <property type="evidence" value="ECO:0007669"/>
    <property type="project" value="UniProtKB-KW"/>
</dbReference>
<dbReference type="PROSITE" id="PS00717">
    <property type="entry name" value="SIGMA54_1"/>
    <property type="match status" value="1"/>
</dbReference>